<dbReference type="AlphaFoldDB" id="A0A8H5FX05"/>
<organism evidence="3 4">
    <name type="scientific">Leucocoprinus leucothites</name>
    <dbReference type="NCBI Taxonomy" id="201217"/>
    <lineage>
        <taxon>Eukaryota</taxon>
        <taxon>Fungi</taxon>
        <taxon>Dikarya</taxon>
        <taxon>Basidiomycota</taxon>
        <taxon>Agaricomycotina</taxon>
        <taxon>Agaricomycetes</taxon>
        <taxon>Agaricomycetidae</taxon>
        <taxon>Agaricales</taxon>
        <taxon>Agaricineae</taxon>
        <taxon>Agaricaceae</taxon>
        <taxon>Leucocoprinus</taxon>
    </lineage>
</organism>
<evidence type="ECO:0000256" key="1">
    <source>
        <dbReference type="SAM" id="MobiDB-lite"/>
    </source>
</evidence>
<feature type="transmembrane region" description="Helical" evidence="2">
    <location>
        <begin position="145"/>
        <end position="164"/>
    </location>
</feature>
<feature type="region of interest" description="Disordered" evidence="1">
    <location>
        <begin position="1"/>
        <end position="33"/>
    </location>
</feature>
<gene>
    <name evidence="3" type="ORF">D9756_007684</name>
</gene>
<dbReference type="Proteomes" id="UP000559027">
    <property type="component" value="Unassembled WGS sequence"/>
</dbReference>
<dbReference type="EMBL" id="JAACJO010000012">
    <property type="protein sequence ID" value="KAF5351883.1"/>
    <property type="molecule type" value="Genomic_DNA"/>
</dbReference>
<evidence type="ECO:0000313" key="3">
    <source>
        <dbReference type="EMBL" id="KAF5351883.1"/>
    </source>
</evidence>
<sequence length="196" mass="21735">MNSPAELEAPPRLSVDTIIGERPPSPKVQSSPMQQQTQYEAVVSGTGNNTLNRLASPAPELFRPLRSENIPRDQRIEWENIRAQLGLSDVEEGRVDLEHFRGQPGLIDDDESPTTLLKQIGQAGLVFLTSPFMLLHGVFKMMGVFLKSLGIIFAGLALLCKKLTYKPKKNKAGRGRQGMLFVYEVRRHRAGLTSGL</sequence>
<dbReference type="OrthoDB" id="3044376at2759"/>
<protein>
    <submittedName>
        <fullName evidence="3">Uncharacterized protein</fullName>
    </submittedName>
</protein>
<keyword evidence="4" id="KW-1185">Reference proteome</keyword>
<evidence type="ECO:0000256" key="2">
    <source>
        <dbReference type="SAM" id="Phobius"/>
    </source>
</evidence>
<reference evidence="3 4" key="1">
    <citation type="journal article" date="2020" name="ISME J.">
        <title>Uncovering the hidden diversity of litter-decomposition mechanisms in mushroom-forming fungi.</title>
        <authorList>
            <person name="Floudas D."/>
            <person name="Bentzer J."/>
            <person name="Ahren D."/>
            <person name="Johansson T."/>
            <person name="Persson P."/>
            <person name="Tunlid A."/>
        </authorList>
    </citation>
    <scope>NUCLEOTIDE SEQUENCE [LARGE SCALE GENOMIC DNA]</scope>
    <source>
        <strain evidence="3 4">CBS 146.42</strain>
    </source>
</reference>
<proteinExistence type="predicted"/>
<name>A0A8H5FX05_9AGAR</name>
<keyword evidence="2" id="KW-1133">Transmembrane helix</keyword>
<accession>A0A8H5FX05</accession>
<keyword evidence="2" id="KW-0812">Transmembrane</keyword>
<keyword evidence="2" id="KW-0472">Membrane</keyword>
<comment type="caution">
    <text evidence="3">The sequence shown here is derived from an EMBL/GenBank/DDBJ whole genome shotgun (WGS) entry which is preliminary data.</text>
</comment>
<evidence type="ECO:0000313" key="4">
    <source>
        <dbReference type="Proteomes" id="UP000559027"/>
    </source>
</evidence>